<evidence type="ECO:0000313" key="11">
    <source>
        <dbReference type="Proteomes" id="UP000274922"/>
    </source>
</evidence>
<comment type="subcellular location">
    <subcellularLocation>
        <location evidence="1 7">Nucleus</location>
    </subcellularLocation>
</comment>
<organism evidence="10 11">
    <name type="scientific">Caulochytrium protostelioides</name>
    <dbReference type="NCBI Taxonomy" id="1555241"/>
    <lineage>
        <taxon>Eukaryota</taxon>
        <taxon>Fungi</taxon>
        <taxon>Fungi incertae sedis</taxon>
        <taxon>Chytridiomycota</taxon>
        <taxon>Chytridiomycota incertae sedis</taxon>
        <taxon>Chytridiomycetes</taxon>
        <taxon>Caulochytriales</taxon>
        <taxon>Caulochytriaceae</taxon>
        <taxon>Caulochytrium</taxon>
    </lineage>
</organism>
<evidence type="ECO:0000256" key="4">
    <source>
        <dbReference type="ARBA" id="ARBA00022728"/>
    </source>
</evidence>
<dbReference type="STRING" id="1555241.A0A4P9X6J7"/>
<keyword evidence="4 7" id="KW-0747">Spliceosome</keyword>
<feature type="domain" description="Pre-mRNA-splicing factor SLU7" evidence="9">
    <location>
        <begin position="149"/>
        <end position="431"/>
    </location>
</feature>
<dbReference type="Pfam" id="PF11708">
    <property type="entry name" value="Slu7"/>
    <property type="match status" value="1"/>
</dbReference>
<dbReference type="GO" id="GO:0000398">
    <property type="term" value="P:mRNA splicing, via spliceosome"/>
    <property type="evidence" value="ECO:0007669"/>
    <property type="project" value="UniProtKB-UniRule"/>
</dbReference>
<dbReference type="AlphaFoldDB" id="A0A4P9X6J7"/>
<dbReference type="GO" id="GO:0030628">
    <property type="term" value="F:pre-mRNA 3'-splice site binding"/>
    <property type="evidence" value="ECO:0007669"/>
    <property type="project" value="UniProtKB-UniRule"/>
</dbReference>
<dbReference type="PANTHER" id="PTHR12942">
    <property type="entry name" value="STEP II SPLICING FACTOR SLU7"/>
    <property type="match status" value="1"/>
</dbReference>
<accession>A0A4P9X6J7</accession>
<evidence type="ECO:0000256" key="3">
    <source>
        <dbReference type="ARBA" id="ARBA00022664"/>
    </source>
</evidence>
<keyword evidence="3 7" id="KW-0507">mRNA processing</keyword>
<gene>
    <name evidence="10" type="ORF">CXG81DRAFT_12786</name>
</gene>
<dbReference type="InterPro" id="IPR039974">
    <property type="entry name" value="Splicing_factor_SLU7"/>
</dbReference>
<protein>
    <recommendedName>
        <fullName evidence="7">Pre-mRNA-splicing factor SLU7</fullName>
    </recommendedName>
</protein>
<comment type="subunit">
    <text evidence="7">Associated with the spliceosome.</text>
</comment>
<evidence type="ECO:0000256" key="5">
    <source>
        <dbReference type="ARBA" id="ARBA00023187"/>
    </source>
</evidence>
<comment type="similarity">
    <text evidence="2 7">Belongs to the SLU7 family.</text>
</comment>
<dbReference type="InterPro" id="IPR021715">
    <property type="entry name" value="Slu7_dom"/>
</dbReference>
<evidence type="ECO:0000256" key="6">
    <source>
        <dbReference type="ARBA" id="ARBA00023242"/>
    </source>
</evidence>
<keyword evidence="6 7" id="KW-0539">Nucleus</keyword>
<evidence type="ECO:0000256" key="8">
    <source>
        <dbReference type="SAM" id="MobiDB-lite"/>
    </source>
</evidence>
<reference evidence="11" key="1">
    <citation type="journal article" date="2018" name="Nat. Microbiol.">
        <title>Leveraging single-cell genomics to expand the fungal tree of life.</title>
        <authorList>
            <person name="Ahrendt S.R."/>
            <person name="Quandt C.A."/>
            <person name="Ciobanu D."/>
            <person name="Clum A."/>
            <person name="Salamov A."/>
            <person name="Andreopoulos B."/>
            <person name="Cheng J.F."/>
            <person name="Woyke T."/>
            <person name="Pelin A."/>
            <person name="Henrissat B."/>
            <person name="Reynolds N.K."/>
            <person name="Benny G.L."/>
            <person name="Smith M.E."/>
            <person name="James T.Y."/>
            <person name="Grigoriev I.V."/>
        </authorList>
    </citation>
    <scope>NUCLEOTIDE SEQUENCE [LARGE SCALE GENOMIC DNA]</scope>
    <source>
        <strain evidence="11">ATCC 52028</strain>
    </source>
</reference>
<dbReference type="Proteomes" id="UP000274922">
    <property type="component" value="Unassembled WGS sequence"/>
</dbReference>
<sequence>MSALAKNQKLTREEYRKAKVLEEQRKAGTVPAEVDPETGRDINPHIPQYIAQAPWYYGIDHATLKHQRKTVDSQEWSTDNISHAQELNHWYRRGEKAGAATTYRPGACTNCGAITHKTKDCVERPRRVGAKWDASRGIEADEVVQDIRLGFEAKRDRWNGYDPREFVQNAAAWELIDQKRRKLREAQVAQDHTRAADAAAATRQTAKRSLEAAAERPATPAGTAAAHMDEDKYADSADMPGQKLNTNTRMTVRNLRIREDTAKYLINLDPDSAYYDPKTRTMKGNPLEGKVDPVTGEAHTDADFLYGGDNRDRQTGEVPKIAQLTSFAWEAERRGKDVHLQANPTLGELMYRQYDSKKEALSKHQREHVLAKYGGAEHLRPPPAALVMAQSDHYVEYAPTGRVIKGQERATAKSRYEEDVLLFNHTSVWGSWYSPAGQWGYACCHSVLHHAYCTAGVDVPDSGSGSASASASASASLS</sequence>
<proteinExistence type="inferred from homology"/>
<keyword evidence="5 7" id="KW-0508">mRNA splicing</keyword>
<dbReference type="GO" id="GO:0005681">
    <property type="term" value="C:spliceosomal complex"/>
    <property type="evidence" value="ECO:0007669"/>
    <property type="project" value="UniProtKB-UniRule"/>
</dbReference>
<evidence type="ECO:0000256" key="2">
    <source>
        <dbReference type="ARBA" id="ARBA00007203"/>
    </source>
</evidence>
<evidence type="ECO:0000256" key="1">
    <source>
        <dbReference type="ARBA" id="ARBA00004123"/>
    </source>
</evidence>
<dbReference type="OrthoDB" id="249612at2759"/>
<evidence type="ECO:0000256" key="7">
    <source>
        <dbReference type="RuleBase" id="RU367071"/>
    </source>
</evidence>
<name>A0A4P9X6J7_9FUNG</name>
<dbReference type="PANTHER" id="PTHR12942:SF2">
    <property type="entry name" value="PRE-MRNA-SPLICING FACTOR SLU7"/>
    <property type="match status" value="1"/>
</dbReference>
<comment type="function">
    <text evidence="7">Involved in pre-mRNA splicing.</text>
</comment>
<dbReference type="EMBL" id="ML014197">
    <property type="protein sequence ID" value="RKP00816.1"/>
    <property type="molecule type" value="Genomic_DNA"/>
</dbReference>
<feature type="non-terminal residue" evidence="10">
    <location>
        <position position="478"/>
    </location>
</feature>
<evidence type="ECO:0000259" key="9">
    <source>
        <dbReference type="Pfam" id="PF11708"/>
    </source>
</evidence>
<feature type="region of interest" description="Disordered" evidence="8">
    <location>
        <begin position="190"/>
        <end position="227"/>
    </location>
</feature>
<evidence type="ECO:0000313" key="10">
    <source>
        <dbReference type="EMBL" id="RKP00816.1"/>
    </source>
</evidence>
<keyword evidence="11" id="KW-1185">Reference proteome</keyword>